<evidence type="ECO:0000256" key="2">
    <source>
        <dbReference type="ARBA" id="ARBA00004651"/>
    </source>
</evidence>
<keyword evidence="11 13" id="KW-0472">Membrane</keyword>
<dbReference type="EMBL" id="MRCE01000003">
    <property type="protein sequence ID" value="OKH40189.1"/>
    <property type="molecule type" value="Genomic_DNA"/>
</dbReference>
<evidence type="ECO:0000259" key="15">
    <source>
        <dbReference type="PROSITE" id="PS50885"/>
    </source>
</evidence>
<keyword evidence="8 16" id="KW-0418">Kinase</keyword>
<evidence type="ECO:0000256" key="13">
    <source>
        <dbReference type="SAM" id="Phobius"/>
    </source>
</evidence>
<dbReference type="Gene3D" id="3.30.450.20">
    <property type="entry name" value="PAS domain"/>
    <property type="match status" value="1"/>
</dbReference>
<feature type="transmembrane region" description="Helical" evidence="13">
    <location>
        <begin position="348"/>
        <end position="370"/>
    </location>
</feature>
<dbReference type="InterPro" id="IPR003661">
    <property type="entry name" value="HisK_dim/P_dom"/>
</dbReference>
<evidence type="ECO:0000256" key="5">
    <source>
        <dbReference type="ARBA" id="ARBA00022553"/>
    </source>
</evidence>
<dbReference type="InterPro" id="IPR036097">
    <property type="entry name" value="HisK_dim/P_sf"/>
</dbReference>
<evidence type="ECO:0000256" key="7">
    <source>
        <dbReference type="ARBA" id="ARBA00022692"/>
    </source>
</evidence>
<dbReference type="PANTHER" id="PTHR43065">
    <property type="entry name" value="SENSOR HISTIDINE KINASE"/>
    <property type="match status" value="1"/>
</dbReference>
<feature type="coiled-coil region" evidence="12">
    <location>
        <begin position="412"/>
        <end position="460"/>
    </location>
</feature>
<comment type="caution">
    <text evidence="16">The sequence shown here is derived from an EMBL/GenBank/DDBJ whole genome shotgun (WGS) entry which is preliminary data.</text>
</comment>
<keyword evidence="6" id="KW-0808">Transferase</keyword>
<keyword evidence="4" id="KW-1003">Cell membrane</keyword>
<organism evidence="16 17">
    <name type="scientific">[Phormidium ambiguum] IAM M-71</name>
    <dbReference type="NCBI Taxonomy" id="454136"/>
    <lineage>
        <taxon>Bacteria</taxon>
        <taxon>Bacillati</taxon>
        <taxon>Cyanobacteriota</taxon>
        <taxon>Cyanophyceae</taxon>
        <taxon>Oscillatoriophycideae</taxon>
        <taxon>Aerosakkonematales</taxon>
        <taxon>Aerosakkonemataceae</taxon>
        <taxon>Floridanema</taxon>
    </lineage>
</organism>
<evidence type="ECO:0000256" key="9">
    <source>
        <dbReference type="ARBA" id="ARBA00022989"/>
    </source>
</evidence>
<dbReference type="Gene3D" id="3.30.565.10">
    <property type="entry name" value="Histidine kinase-like ATPase, C-terminal domain"/>
    <property type="match status" value="1"/>
</dbReference>
<evidence type="ECO:0000313" key="17">
    <source>
        <dbReference type="Proteomes" id="UP000185860"/>
    </source>
</evidence>
<dbReference type="InterPro" id="IPR003660">
    <property type="entry name" value="HAMP_dom"/>
</dbReference>
<evidence type="ECO:0000256" key="10">
    <source>
        <dbReference type="ARBA" id="ARBA00023012"/>
    </source>
</evidence>
<dbReference type="SUPFAM" id="SSF47384">
    <property type="entry name" value="Homodimeric domain of signal transducing histidine kinase"/>
    <property type="match status" value="1"/>
</dbReference>
<dbReference type="AlphaFoldDB" id="A0A1U7IS48"/>
<dbReference type="Gene3D" id="1.10.287.130">
    <property type="match status" value="1"/>
</dbReference>
<keyword evidence="10" id="KW-0902">Two-component regulatory system</keyword>
<feature type="transmembrane region" description="Helical" evidence="13">
    <location>
        <begin position="12"/>
        <end position="38"/>
    </location>
</feature>
<reference evidence="16 17" key="1">
    <citation type="submission" date="2016-11" db="EMBL/GenBank/DDBJ databases">
        <title>Draft Genome Sequences of Nine Cyanobacterial Strains from Diverse Habitats.</title>
        <authorList>
            <person name="Zhu T."/>
            <person name="Hou S."/>
            <person name="Lu X."/>
            <person name="Hess W.R."/>
        </authorList>
    </citation>
    <scope>NUCLEOTIDE SEQUENCE [LARGE SCALE GENOMIC DNA]</scope>
    <source>
        <strain evidence="16 17">IAM M-71</strain>
    </source>
</reference>
<dbReference type="PRINTS" id="PR00344">
    <property type="entry name" value="BCTRLSENSOR"/>
</dbReference>
<dbReference type="RefSeq" id="WP_073592251.1">
    <property type="nucleotide sequence ID" value="NZ_MRCE01000003.1"/>
</dbReference>
<keyword evidence="5" id="KW-0597">Phosphoprotein</keyword>
<dbReference type="Pfam" id="PF02743">
    <property type="entry name" value="dCache_1"/>
    <property type="match status" value="1"/>
</dbReference>
<evidence type="ECO:0000256" key="1">
    <source>
        <dbReference type="ARBA" id="ARBA00000085"/>
    </source>
</evidence>
<name>A0A1U7IS48_9CYAN</name>
<evidence type="ECO:0000256" key="11">
    <source>
        <dbReference type="ARBA" id="ARBA00023136"/>
    </source>
</evidence>
<gene>
    <name evidence="16" type="ORF">NIES2119_04530</name>
</gene>
<dbReference type="InterPro" id="IPR005467">
    <property type="entry name" value="His_kinase_dom"/>
</dbReference>
<dbReference type="PANTHER" id="PTHR43065:SF50">
    <property type="entry name" value="HISTIDINE KINASE"/>
    <property type="match status" value="1"/>
</dbReference>
<dbReference type="PROSITE" id="PS50885">
    <property type="entry name" value="HAMP"/>
    <property type="match status" value="1"/>
</dbReference>
<comment type="catalytic activity">
    <reaction evidence="1">
        <text>ATP + protein L-histidine = ADP + protein N-phospho-L-histidine.</text>
        <dbReference type="EC" id="2.7.13.3"/>
    </reaction>
</comment>
<evidence type="ECO:0000256" key="8">
    <source>
        <dbReference type="ARBA" id="ARBA00022777"/>
    </source>
</evidence>
<dbReference type="SUPFAM" id="SSF55874">
    <property type="entry name" value="ATPase domain of HSP90 chaperone/DNA topoisomerase II/histidine kinase"/>
    <property type="match status" value="1"/>
</dbReference>
<dbReference type="SMART" id="SM00304">
    <property type="entry name" value="HAMP"/>
    <property type="match status" value="1"/>
</dbReference>
<dbReference type="Pfam" id="PF02518">
    <property type="entry name" value="HATPase_c"/>
    <property type="match status" value="1"/>
</dbReference>
<evidence type="ECO:0000313" key="16">
    <source>
        <dbReference type="EMBL" id="OKH40189.1"/>
    </source>
</evidence>
<feature type="domain" description="HAMP" evidence="15">
    <location>
        <begin position="368"/>
        <end position="420"/>
    </location>
</feature>
<dbReference type="InterPro" id="IPR004358">
    <property type="entry name" value="Sig_transdc_His_kin-like_C"/>
</dbReference>
<evidence type="ECO:0000256" key="12">
    <source>
        <dbReference type="SAM" id="Coils"/>
    </source>
</evidence>
<keyword evidence="7 13" id="KW-0812">Transmembrane</keyword>
<dbReference type="GO" id="GO:0005886">
    <property type="term" value="C:plasma membrane"/>
    <property type="evidence" value="ECO:0007669"/>
    <property type="project" value="UniProtKB-SubCell"/>
</dbReference>
<dbReference type="CDD" id="cd06225">
    <property type="entry name" value="HAMP"/>
    <property type="match status" value="1"/>
</dbReference>
<dbReference type="InterPro" id="IPR036890">
    <property type="entry name" value="HATPase_C_sf"/>
</dbReference>
<dbReference type="Pfam" id="PF00672">
    <property type="entry name" value="HAMP"/>
    <property type="match status" value="1"/>
</dbReference>
<evidence type="ECO:0000256" key="6">
    <source>
        <dbReference type="ARBA" id="ARBA00022679"/>
    </source>
</evidence>
<dbReference type="CDD" id="cd00082">
    <property type="entry name" value="HisKA"/>
    <property type="match status" value="1"/>
</dbReference>
<dbReference type="GO" id="GO:0000155">
    <property type="term" value="F:phosphorelay sensor kinase activity"/>
    <property type="evidence" value="ECO:0007669"/>
    <property type="project" value="InterPro"/>
</dbReference>
<dbReference type="EC" id="2.7.13.3" evidence="3"/>
<dbReference type="OrthoDB" id="9772100at2"/>
<dbReference type="Gene3D" id="6.10.340.10">
    <property type="match status" value="1"/>
</dbReference>
<dbReference type="STRING" id="454136.NIES2119_04530"/>
<proteinExistence type="predicted"/>
<evidence type="ECO:0000259" key="14">
    <source>
        <dbReference type="PROSITE" id="PS50109"/>
    </source>
</evidence>
<keyword evidence="9 13" id="KW-1133">Transmembrane helix</keyword>
<protein>
    <recommendedName>
        <fullName evidence="3">histidine kinase</fullName>
        <ecNumber evidence="3">2.7.13.3</ecNumber>
    </recommendedName>
</protein>
<evidence type="ECO:0000256" key="3">
    <source>
        <dbReference type="ARBA" id="ARBA00012438"/>
    </source>
</evidence>
<dbReference type="SUPFAM" id="SSF158472">
    <property type="entry name" value="HAMP domain-like"/>
    <property type="match status" value="1"/>
</dbReference>
<feature type="domain" description="Histidine kinase" evidence="14">
    <location>
        <begin position="469"/>
        <end position="723"/>
    </location>
</feature>
<sequence length="731" mass="82513">MIKNNFPKTQALPLQLVLIIPFVLQIFGTVGLVGYLSFRNGQKAVNDLANQLMNRTSYLVNQHLDSYLSIPHQVSQMNASAIRMGLLNVNDRQTASKHFWYQMQAYNLTYIGMALTTGEGVGAARYDGKTLTIDDWSAKLPNNCINYATDNQGNRTKVNNIYSYNNFEQSWYLEPVKAGKPIWSRIYTWNSPFGPYITAAVGHPIYDANNRLLGMVGADIHLLKLSNFLQNLEVSNSGKVFIIERNGMLIANSGKRQPFTIDKNEVHRLPAVKSPDPIIQKVAQKLQERFQNFQNLTEAKELEFNIEGEPFFVHLTPWRDKYGLDWLVVVSVPKSAFMEEINASTQTTIWLCLAALGLATLMGIFTARWISRPILRLNLASESMASGNLEQLVKGSRIKEVNKLANSFNHMAGQLRESFNELEKSNVELEERVEQRTIELKNALTELQRTQAQVIQSEKMSSLGQLVAGVAHEINNPVNFIHGNLVHLNEYIQDLLDLINLYQERSLINDVEIQNFIEGIELDFLIEDLPKTLASMKVGATRIREIVLTLRNFSRLDESEMKPVDIHEGIDSTLLILQHRLKARPERSEIEVIKKYGNLPLIECYAGQLNQVFMNIVSNAIDALEENNPKFKNLNNNRITISTSTLHDEWVLISIADNGTGIPKDIQQKIFNPFFTTKPVGKGTGMGMSISYQIVTEKHGGKLECFSVVGEGTEFIIQIPIKQKTGDKGKS</sequence>
<evidence type="ECO:0000256" key="4">
    <source>
        <dbReference type="ARBA" id="ARBA00022475"/>
    </source>
</evidence>
<dbReference type="CDD" id="cd12913">
    <property type="entry name" value="PDC1_MCP_like"/>
    <property type="match status" value="1"/>
</dbReference>
<dbReference type="InterPro" id="IPR033479">
    <property type="entry name" value="dCache_1"/>
</dbReference>
<dbReference type="SMART" id="SM00387">
    <property type="entry name" value="HATPase_c"/>
    <property type="match status" value="1"/>
</dbReference>
<dbReference type="PROSITE" id="PS50109">
    <property type="entry name" value="HIS_KIN"/>
    <property type="match status" value="1"/>
</dbReference>
<dbReference type="InterPro" id="IPR003594">
    <property type="entry name" value="HATPase_dom"/>
</dbReference>
<accession>A0A1U7IS48</accession>
<dbReference type="Proteomes" id="UP000185860">
    <property type="component" value="Unassembled WGS sequence"/>
</dbReference>
<keyword evidence="12" id="KW-0175">Coiled coil</keyword>
<comment type="subcellular location">
    <subcellularLocation>
        <location evidence="2">Cell membrane</location>
        <topology evidence="2">Multi-pass membrane protein</topology>
    </subcellularLocation>
</comment>